<dbReference type="SUPFAM" id="SSF53335">
    <property type="entry name" value="S-adenosyl-L-methionine-dependent methyltransferases"/>
    <property type="match status" value="1"/>
</dbReference>
<feature type="binding site" evidence="7 8">
    <location>
        <position position="100"/>
    </location>
    <ligand>
        <name>S-adenosyl-L-methionine</name>
        <dbReference type="ChEBI" id="CHEBI:59789"/>
    </ligand>
</feature>
<keyword evidence="6 7" id="KW-0694">RNA-binding</keyword>
<reference evidence="10" key="2">
    <citation type="journal article" date="2012" name="PLoS ONE">
        <title>A Deeply Branching Thermophilic Bacterium with an Ancient Acetyl-CoA Pathway Dominates a Subsurface Ecosystem.</title>
        <authorList>
            <person name="Takami H."/>
            <person name="Noguchi H."/>
            <person name="Takaki Y."/>
            <person name="Uchiyama I."/>
            <person name="Toyoda A."/>
            <person name="Nishi S."/>
            <person name="Chee G.-J."/>
            <person name="Arai W."/>
            <person name="Nunoura T."/>
            <person name="Itoh T."/>
            <person name="Hattori M."/>
            <person name="Takai K."/>
        </authorList>
    </citation>
    <scope>NUCLEOTIDE SEQUENCE</scope>
</reference>
<dbReference type="InterPro" id="IPR020598">
    <property type="entry name" value="rRNA_Ade_methylase_Trfase_N"/>
</dbReference>
<dbReference type="PROSITE" id="PS51689">
    <property type="entry name" value="SAM_RNA_A_N6_MT"/>
    <property type="match status" value="1"/>
</dbReference>
<dbReference type="GO" id="GO:0052908">
    <property type="term" value="F:16S rRNA (adenine(1518)-N(6)/adenine(1519)-N(6))-dimethyltransferase activity"/>
    <property type="evidence" value="ECO:0007669"/>
    <property type="project" value="UniProtKB-EC"/>
</dbReference>
<evidence type="ECO:0000256" key="2">
    <source>
        <dbReference type="ARBA" id="ARBA00022552"/>
    </source>
</evidence>
<name>H5SF94_9BACT</name>
<dbReference type="InterPro" id="IPR011530">
    <property type="entry name" value="rRNA_adenine_dimethylase"/>
</dbReference>
<keyword evidence="5 7" id="KW-0949">S-adenosyl-L-methionine</keyword>
<dbReference type="PANTHER" id="PTHR11727">
    <property type="entry name" value="DIMETHYLADENOSINE TRANSFERASE"/>
    <property type="match status" value="1"/>
</dbReference>
<evidence type="ECO:0000256" key="4">
    <source>
        <dbReference type="ARBA" id="ARBA00022679"/>
    </source>
</evidence>
<reference evidence="10" key="1">
    <citation type="journal article" date="2005" name="Environ. Microbiol.">
        <title>Genetic and functional properties of uncultivated thermophilic crenarchaeotes from a subsurface gold mine as revealed by analysis of genome fragments.</title>
        <authorList>
            <person name="Nunoura T."/>
            <person name="Hirayama H."/>
            <person name="Takami H."/>
            <person name="Oida H."/>
            <person name="Nishi S."/>
            <person name="Shimamura S."/>
            <person name="Suzuki Y."/>
            <person name="Inagaki F."/>
            <person name="Takai K."/>
            <person name="Nealson K.H."/>
            <person name="Horikoshi K."/>
        </authorList>
    </citation>
    <scope>NUCLEOTIDE SEQUENCE</scope>
</reference>
<comment type="function">
    <text evidence="7">Specifically dimethylates two adjacent adenosines (A1518 and A1519) in the loop of a conserved hairpin near the 3'-end of 16S rRNA in the 30S particle. May play a critical role in biogenesis of 30S subunits.</text>
</comment>
<dbReference type="InterPro" id="IPR001737">
    <property type="entry name" value="KsgA/Erm"/>
</dbReference>
<dbReference type="HAMAP" id="MF_00607">
    <property type="entry name" value="16SrRNA_methyltr_A"/>
    <property type="match status" value="1"/>
</dbReference>
<dbReference type="InterPro" id="IPR029063">
    <property type="entry name" value="SAM-dependent_MTases_sf"/>
</dbReference>
<dbReference type="Gene3D" id="3.40.50.150">
    <property type="entry name" value="Vaccinia Virus protein VP39"/>
    <property type="match status" value="1"/>
</dbReference>
<dbReference type="GO" id="GO:0005829">
    <property type="term" value="C:cytosol"/>
    <property type="evidence" value="ECO:0007669"/>
    <property type="project" value="TreeGrafter"/>
</dbReference>
<organism evidence="10">
    <name type="scientific">uncultured Acetothermia bacterium</name>
    <dbReference type="NCBI Taxonomy" id="236499"/>
    <lineage>
        <taxon>Bacteria</taxon>
        <taxon>Candidatus Bipolaricaulota</taxon>
        <taxon>environmental samples</taxon>
    </lineage>
</organism>
<dbReference type="EC" id="2.1.1.182" evidence="7"/>
<dbReference type="PANTHER" id="PTHR11727:SF7">
    <property type="entry name" value="DIMETHYLADENOSINE TRANSFERASE-RELATED"/>
    <property type="match status" value="1"/>
</dbReference>
<evidence type="ECO:0000259" key="9">
    <source>
        <dbReference type="SMART" id="SM00650"/>
    </source>
</evidence>
<comment type="subcellular location">
    <subcellularLocation>
        <location evidence="7">Cytoplasm</location>
    </subcellularLocation>
</comment>
<feature type="binding site" evidence="7 8">
    <location>
        <position position="27"/>
    </location>
    <ligand>
        <name>S-adenosyl-L-methionine</name>
        <dbReference type="ChEBI" id="CHEBI:59789"/>
    </ligand>
</feature>
<evidence type="ECO:0000256" key="8">
    <source>
        <dbReference type="PROSITE-ProRule" id="PRU01026"/>
    </source>
</evidence>
<dbReference type="SMART" id="SM00650">
    <property type="entry name" value="rADc"/>
    <property type="match status" value="1"/>
</dbReference>
<dbReference type="FunFam" id="3.40.50.150:FF:000023">
    <property type="entry name" value="Ribosomal RNA small subunit methyltransferase A"/>
    <property type="match status" value="1"/>
</dbReference>
<evidence type="ECO:0000256" key="7">
    <source>
        <dbReference type="HAMAP-Rule" id="MF_00607"/>
    </source>
</evidence>
<feature type="binding site" evidence="7 8">
    <location>
        <position position="29"/>
    </location>
    <ligand>
        <name>S-adenosyl-L-methionine</name>
        <dbReference type="ChEBI" id="CHEBI:59789"/>
    </ligand>
</feature>
<dbReference type="CDD" id="cd02440">
    <property type="entry name" value="AdoMet_MTases"/>
    <property type="match status" value="1"/>
</dbReference>
<keyword evidence="1 7" id="KW-0963">Cytoplasm</keyword>
<feature type="binding site" evidence="7 8">
    <location>
        <position position="120"/>
    </location>
    <ligand>
        <name>S-adenosyl-L-methionine</name>
        <dbReference type="ChEBI" id="CHEBI:59789"/>
    </ligand>
</feature>
<keyword evidence="2 7" id="KW-0698">rRNA processing</keyword>
<dbReference type="InterPro" id="IPR020596">
    <property type="entry name" value="rRNA_Ade_Mease_Trfase_CS"/>
</dbReference>
<proteinExistence type="inferred from homology"/>
<dbReference type="EMBL" id="AP011701">
    <property type="protein sequence ID" value="BAL54830.1"/>
    <property type="molecule type" value="Genomic_DNA"/>
</dbReference>
<evidence type="ECO:0000256" key="3">
    <source>
        <dbReference type="ARBA" id="ARBA00022603"/>
    </source>
</evidence>
<protein>
    <recommendedName>
        <fullName evidence="7">Ribosomal RNA small subunit methyltransferase A</fullName>
        <ecNumber evidence="7">2.1.1.182</ecNumber>
    </recommendedName>
    <alternativeName>
        <fullName evidence="7">16S rRNA (adenine(1518)-N(6)/adenine(1519)-N(6))-dimethyltransferase</fullName>
    </alternativeName>
    <alternativeName>
        <fullName evidence="7">16S rRNA dimethyladenosine transferase</fullName>
    </alternativeName>
    <alternativeName>
        <fullName evidence="7">16S rRNA dimethylase</fullName>
    </alternativeName>
    <alternativeName>
        <fullName evidence="7">S-adenosylmethionine-6-N', N'-adenosyl(rRNA) dimethyltransferase</fullName>
    </alternativeName>
</protein>
<dbReference type="GO" id="GO:0003723">
    <property type="term" value="F:RNA binding"/>
    <property type="evidence" value="ECO:0007669"/>
    <property type="project" value="UniProtKB-UniRule"/>
</dbReference>
<keyword evidence="4 7" id="KW-0808">Transferase</keyword>
<dbReference type="Pfam" id="PF00398">
    <property type="entry name" value="RrnaAD"/>
    <property type="match status" value="1"/>
</dbReference>
<keyword evidence="3 7" id="KW-0489">Methyltransferase</keyword>
<evidence type="ECO:0000313" key="10">
    <source>
        <dbReference type="EMBL" id="BAL54830.1"/>
    </source>
</evidence>
<feature type="binding site" evidence="7 8">
    <location>
        <position position="75"/>
    </location>
    <ligand>
        <name>S-adenosyl-L-methionine</name>
        <dbReference type="ChEBI" id="CHEBI:59789"/>
    </ligand>
</feature>
<dbReference type="Gene3D" id="1.10.8.100">
    <property type="entry name" value="Ribosomal RNA adenine dimethylase-like, domain 2"/>
    <property type="match status" value="1"/>
</dbReference>
<feature type="binding site" evidence="7 8">
    <location>
        <position position="54"/>
    </location>
    <ligand>
        <name>S-adenosyl-L-methionine</name>
        <dbReference type="ChEBI" id="CHEBI:59789"/>
    </ligand>
</feature>
<gene>
    <name evidence="7" type="primary">rsmA</name>
    <name evidence="7" type="synonym">ksgA</name>
    <name evidence="10" type="ORF">HGMM_F21A08C13</name>
</gene>
<accession>H5SF94</accession>
<sequence length="293" mass="32917">MSLTRPSYIRDILAQHKIRLKKSLGQHFLVDENILKKIAEAAQLSPEDTVVEIGAGVGTLTQELAQRAGRVIAVEIDSRLIPLLTEHLRPYANVVVVQQDFLQFDLHAVAPRQKLAIVGNLPYNVTAPILEKLVEAHKILKSATLLVQLEVAEKLCATPGTRDASAITIFVQGFAAVHKLFSVSRNVFFPKPEVDSALVRLEFYEHPKFRAPEELFLRVVRAAFNLRRKTIKHALTRSPLLALPHELVLEALQHAQIDPQRRGETLSLEEFDKVAQALARLRELRNCAIPRSR</sequence>
<evidence type="ECO:0000256" key="6">
    <source>
        <dbReference type="ARBA" id="ARBA00022884"/>
    </source>
</evidence>
<feature type="domain" description="Ribosomal RNA adenine methylase transferase N-terminal" evidence="9">
    <location>
        <begin position="34"/>
        <end position="205"/>
    </location>
</feature>
<evidence type="ECO:0000256" key="5">
    <source>
        <dbReference type="ARBA" id="ARBA00022691"/>
    </source>
</evidence>
<comment type="catalytic activity">
    <reaction evidence="7">
        <text>adenosine(1518)/adenosine(1519) in 16S rRNA + 4 S-adenosyl-L-methionine = N(6)-dimethyladenosine(1518)/N(6)-dimethyladenosine(1519) in 16S rRNA + 4 S-adenosyl-L-homocysteine + 4 H(+)</text>
        <dbReference type="Rhea" id="RHEA:19609"/>
        <dbReference type="Rhea" id="RHEA-COMP:10232"/>
        <dbReference type="Rhea" id="RHEA-COMP:10233"/>
        <dbReference type="ChEBI" id="CHEBI:15378"/>
        <dbReference type="ChEBI" id="CHEBI:57856"/>
        <dbReference type="ChEBI" id="CHEBI:59789"/>
        <dbReference type="ChEBI" id="CHEBI:74411"/>
        <dbReference type="ChEBI" id="CHEBI:74493"/>
        <dbReference type="EC" id="2.1.1.182"/>
    </reaction>
</comment>
<dbReference type="NCBIfam" id="TIGR00755">
    <property type="entry name" value="ksgA"/>
    <property type="match status" value="1"/>
</dbReference>
<evidence type="ECO:0000256" key="1">
    <source>
        <dbReference type="ARBA" id="ARBA00022490"/>
    </source>
</evidence>
<dbReference type="AlphaFoldDB" id="H5SF94"/>
<dbReference type="PROSITE" id="PS01131">
    <property type="entry name" value="RRNA_A_DIMETH"/>
    <property type="match status" value="1"/>
</dbReference>
<comment type="similarity">
    <text evidence="7">Belongs to the class I-like SAM-binding methyltransferase superfamily. rRNA adenine N(6)-methyltransferase family. RsmA subfamily.</text>
</comment>
<dbReference type="InterPro" id="IPR023165">
    <property type="entry name" value="rRNA_Ade_diMease-like_C"/>
</dbReference>